<protein>
    <submittedName>
        <fullName evidence="1">Uncharacterized protein</fullName>
    </submittedName>
</protein>
<evidence type="ECO:0000313" key="1">
    <source>
        <dbReference type="EMBL" id="KAK7680303.1"/>
    </source>
</evidence>
<comment type="caution">
    <text evidence="1">The sequence shown here is derived from an EMBL/GenBank/DDBJ whole genome shotgun (WGS) entry which is preliminary data.</text>
</comment>
<organism evidence="1 2">
    <name type="scientific">Cerrena zonata</name>
    <dbReference type="NCBI Taxonomy" id="2478898"/>
    <lineage>
        <taxon>Eukaryota</taxon>
        <taxon>Fungi</taxon>
        <taxon>Dikarya</taxon>
        <taxon>Basidiomycota</taxon>
        <taxon>Agaricomycotina</taxon>
        <taxon>Agaricomycetes</taxon>
        <taxon>Polyporales</taxon>
        <taxon>Cerrenaceae</taxon>
        <taxon>Cerrena</taxon>
    </lineage>
</organism>
<accession>A0AAW0FF20</accession>
<sequence>MMTSNRSSTRLWLARKLTTTKVVLDFLSLDTIDCSCPLTTVIRPAPRVAVGTFHHVTTTLGDKTLNSFFFHTKNKSGKVTMSITSSPAQSFRFAPYWIPKKSGVCNLTPIDGLHL</sequence>
<dbReference type="AlphaFoldDB" id="A0AAW0FF20"/>
<dbReference type="EMBL" id="JASBNA010000050">
    <property type="protein sequence ID" value="KAK7680303.1"/>
    <property type="molecule type" value="Genomic_DNA"/>
</dbReference>
<evidence type="ECO:0000313" key="2">
    <source>
        <dbReference type="Proteomes" id="UP001385951"/>
    </source>
</evidence>
<dbReference type="Proteomes" id="UP001385951">
    <property type="component" value="Unassembled WGS sequence"/>
</dbReference>
<reference evidence="1 2" key="1">
    <citation type="submission" date="2022-09" db="EMBL/GenBank/DDBJ databases">
        <authorList>
            <person name="Palmer J.M."/>
        </authorList>
    </citation>
    <scope>NUCLEOTIDE SEQUENCE [LARGE SCALE GENOMIC DNA]</scope>
    <source>
        <strain evidence="1 2">DSM 7382</strain>
    </source>
</reference>
<name>A0AAW0FF20_9APHY</name>
<keyword evidence="2" id="KW-1185">Reference proteome</keyword>
<gene>
    <name evidence="1" type="ORF">QCA50_016543</name>
</gene>
<proteinExistence type="predicted"/>